<feature type="transmembrane region" description="Helical" evidence="9">
    <location>
        <begin position="539"/>
        <end position="558"/>
    </location>
</feature>
<evidence type="ECO:0000259" key="10">
    <source>
        <dbReference type="PROSITE" id="PS50893"/>
    </source>
</evidence>
<dbReference type="InterPro" id="IPR013525">
    <property type="entry name" value="ABC2_TM"/>
</dbReference>
<feature type="transmembrane region" description="Helical" evidence="9">
    <location>
        <begin position="366"/>
        <end position="387"/>
    </location>
</feature>
<dbReference type="GO" id="GO:0140359">
    <property type="term" value="F:ABC-type transporter activity"/>
    <property type="evidence" value="ECO:0007669"/>
    <property type="project" value="InterPro"/>
</dbReference>
<comment type="similarity">
    <text evidence="2">Belongs to the ABC transporter superfamily. ABCG family. Eye pigment precursor importer (TC 3.A.1.204) subfamily.</text>
</comment>
<evidence type="ECO:0000256" key="6">
    <source>
        <dbReference type="ARBA" id="ARBA00022840"/>
    </source>
</evidence>
<keyword evidence="6" id="KW-0067">ATP-binding</keyword>
<evidence type="ECO:0000256" key="8">
    <source>
        <dbReference type="ARBA" id="ARBA00023136"/>
    </source>
</evidence>
<keyword evidence="4 9" id="KW-0812">Transmembrane</keyword>
<proteinExistence type="inferred from homology"/>
<dbReference type="InterPro" id="IPR043926">
    <property type="entry name" value="ABCG_dom"/>
</dbReference>
<accession>A0A8D8ET47</accession>
<dbReference type="EMBL" id="HBUE01006639">
    <property type="protein sequence ID" value="CAG6446291.1"/>
    <property type="molecule type" value="Transcribed_RNA"/>
</dbReference>
<dbReference type="InterPro" id="IPR003593">
    <property type="entry name" value="AAA+_ATPase"/>
</dbReference>
<dbReference type="PANTHER" id="PTHR48041">
    <property type="entry name" value="ABC TRANSPORTER G FAMILY MEMBER 28"/>
    <property type="match status" value="1"/>
</dbReference>
<dbReference type="AlphaFoldDB" id="A0A8D8ET47"/>
<dbReference type="Gene3D" id="3.40.50.300">
    <property type="entry name" value="P-loop containing nucleotide triphosphate hydrolases"/>
    <property type="match status" value="1"/>
</dbReference>
<dbReference type="InterPro" id="IPR027417">
    <property type="entry name" value="P-loop_NTPase"/>
</dbReference>
<dbReference type="PROSITE" id="PS50893">
    <property type="entry name" value="ABC_TRANSPORTER_2"/>
    <property type="match status" value="1"/>
</dbReference>
<evidence type="ECO:0000313" key="11">
    <source>
        <dbReference type="EMBL" id="CAG6446291.1"/>
    </source>
</evidence>
<organism evidence="11">
    <name type="scientific">Culex pipiens</name>
    <name type="common">House mosquito</name>
    <dbReference type="NCBI Taxonomy" id="7175"/>
    <lineage>
        <taxon>Eukaryota</taxon>
        <taxon>Metazoa</taxon>
        <taxon>Ecdysozoa</taxon>
        <taxon>Arthropoda</taxon>
        <taxon>Hexapoda</taxon>
        <taxon>Insecta</taxon>
        <taxon>Pterygota</taxon>
        <taxon>Neoptera</taxon>
        <taxon>Endopterygota</taxon>
        <taxon>Diptera</taxon>
        <taxon>Nematocera</taxon>
        <taxon>Culicoidea</taxon>
        <taxon>Culicidae</taxon>
        <taxon>Culicinae</taxon>
        <taxon>Culicini</taxon>
        <taxon>Culex</taxon>
        <taxon>Culex</taxon>
    </lineage>
</organism>
<dbReference type="PANTHER" id="PTHR48041:SF116">
    <property type="entry name" value="PROTEIN BROWN"/>
    <property type="match status" value="1"/>
</dbReference>
<dbReference type="SMART" id="SM00382">
    <property type="entry name" value="AAA"/>
    <property type="match status" value="1"/>
</dbReference>
<dbReference type="InterPro" id="IPR017871">
    <property type="entry name" value="ABC_transporter-like_CS"/>
</dbReference>
<comment type="subcellular location">
    <subcellularLocation>
        <location evidence="1">Membrane</location>
        <topology evidence="1">Multi-pass membrane protein</topology>
    </subcellularLocation>
</comment>
<dbReference type="Pfam" id="PF00005">
    <property type="entry name" value="ABC_tran"/>
    <property type="match status" value="1"/>
</dbReference>
<feature type="domain" description="ABC transporter" evidence="10">
    <location>
        <begin position="43"/>
        <end position="271"/>
    </location>
</feature>
<evidence type="ECO:0000256" key="5">
    <source>
        <dbReference type="ARBA" id="ARBA00022741"/>
    </source>
</evidence>
<keyword evidence="3" id="KW-0813">Transport</keyword>
<reference evidence="11" key="1">
    <citation type="submission" date="2021-05" db="EMBL/GenBank/DDBJ databases">
        <authorList>
            <person name="Alioto T."/>
            <person name="Alioto T."/>
            <person name="Gomez Garrido J."/>
        </authorList>
    </citation>
    <scope>NUCLEOTIDE SEQUENCE</scope>
</reference>
<dbReference type="GO" id="GO:0016887">
    <property type="term" value="F:ATP hydrolysis activity"/>
    <property type="evidence" value="ECO:0007669"/>
    <property type="project" value="InterPro"/>
</dbReference>
<keyword evidence="5" id="KW-0547">Nucleotide-binding</keyword>
<dbReference type="PROSITE" id="PS00211">
    <property type="entry name" value="ABC_TRANSPORTER_1"/>
    <property type="match status" value="1"/>
</dbReference>
<feature type="transmembrane region" description="Helical" evidence="9">
    <location>
        <begin position="403"/>
        <end position="423"/>
    </location>
</feature>
<dbReference type="Pfam" id="PF19055">
    <property type="entry name" value="ABC2_membrane_7"/>
    <property type="match status" value="1"/>
</dbReference>
<evidence type="ECO:0000256" key="3">
    <source>
        <dbReference type="ARBA" id="ARBA00022448"/>
    </source>
</evidence>
<dbReference type="GO" id="GO:0005524">
    <property type="term" value="F:ATP binding"/>
    <property type="evidence" value="ECO:0007669"/>
    <property type="project" value="UniProtKB-KW"/>
</dbReference>
<evidence type="ECO:0000256" key="4">
    <source>
        <dbReference type="ARBA" id="ARBA00022692"/>
    </source>
</evidence>
<keyword evidence="7 9" id="KW-1133">Transmembrane helix</keyword>
<protein>
    <submittedName>
        <fullName evidence="11">Protein brown</fullName>
    </submittedName>
</protein>
<evidence type="ECO:0000256" key="2">
    <source>
        <dbReference type="ARBA" id="ARBA00005814"/>
    </source>
</evidence>
<evidence type="ECO:0000256" key="9">
    <source>
        <dbReference type="SAM" id="Phobius"/>
    </source>
</evidence>
<feature type="transmembrane region" description="Helical" evidence="9">
    <location>
        <begin position="456"/>
        <end position="475"/>
    </location>
</feature>
<evidence type="ECO:0000256" key="1">
    <source>
        <dbReference type="ARBA" id="ARBA00004141"/>
    </source>
</evidence>
<evidence type="ECO:0000256" key="7">
    <source>
        <dbReference type="ARBA" id="ARBA00022989"/>
    </source>
</evidence>
<feature type="transmembrane region" description="Helical" evidence="9">
    <location>
        <begin position="482"/>
        <end position="502"/>
    </location>
</feature>
<dbReference type="InterPro" id="IPR050352">
    <property type="entry name" value="ABCG_transporters"/>
</dbReference>
<dbReference type="GO" id="GO:0005886">
    <property type="term" value="C:plasma membrane"/>
    <property type="evidence" value="ECO:0007669"/>
    <property type="project" value="TreeGrafter"/>
</dbReference>
<dbReference type="InterPro" id="IPR003439">
    <property type="entry name" value="ABC_transporter-like_ATP-bd"/>
</dbReference>
<feature type="transmembrane region" description="Helical" evidence="9">
    <location>
        <begin position="606"/>
        <end position="627"/>
    </location>
</feature>
<dbReference type="SUPFAM" id="SSF52540">
    <property type="entry name" value="P-loop containing nucleoside triphosphate hydrolases"/>
    <property type="match status" value="1"/>
</dbReference>
<name>A0A8D8ET47_CULPI</name>
<sequence>MAIDFELNDSIRIYKPAAEEGTTSASSPVLLEWMNLSVRIGSGRTWSFKKKPADSAYILKHATGAVRSGDLVAVMGSSGSGKTTMLAAVSMRLTADVQGSVLINGLFVNPTQMKRLSGFVPQFEIALNSLTVREHLTFVAKLKGVGRAQMESVINELNLEQCASTRISHLSGGERKKVNLAGELLTEPDVLFCDEPTTGLDSFSALAVINTLRKLAVDSRKAVICTIHHPTSDIFECFSDIILLNRGRTYYQGPTVEATSFFESISLPLPINCNPADYYFKLVCDSDGYDNVDSSESLAGESRNRHEVVRKCQRENVAKKSLMGPYQQGDVIDKLCRNTSHACWPSQLYLLLHRGILDSIRNLREYIIVTFLFLITSITISALYFHIDPATGGQTSIQDIRGALFLVVCELLYTLSYSVFYVFPRDLPLVRREVGERTYRLSAYYAHRALLTVPKAFFESFLFVGILYGCVRFTAVAGAATYVGMATVSAVASLLAVAYGYLLTCLSGSMELSIEYANLIFLLYGLLGGLYLNIRAFPVAKYLSFFFFAAEGISVYYWRTVLDIPCDLDETTTTAVNETATNHSCLRDGLAVLEDTGYGTSLDVVYFNYLVMAGQIVAVHVLAYFCLRRLVKKAGFY</sequence>
<keyword evidence="8 9" id="KW-0472">Membrane</keyword>
<feature type="transmembrane region" description="Helical" evidence="9">
    <location>
        <begin position="514"/>
        <end position="532"/>
    </location>
</feature>
<dbReference type="Pfam" id="PF01061">
    <property type="entry name" value="ABC2_membrane"/>
    <property type="match status" value="1"/>
</dbReference>